<keyword evidence="2 3" id="KW-0378">Hydrolase</keyword>
<dbReference type="PROSITE" id="PS00122">
    <property type="entry name" value="CARBOXYLESTERASE_B_1"/>
    <property type="match status" value="1"/>
</dbReference>
<feature type="compositionally biased region" description="Low complexity" evidence="4">
    <location>
        <begin position="1"/>
        <end position="16"/>
    </location>
</feature>
<protein>
    <recommendedName>
        <fullName evidence="3">Carboxylic ester hydrolase</fullName>
        <ecNumber evidence="3">3.1.1.-</ecNumber>
    </recommendedName>
</protein>
<dbReference type="GO" id="GO:0016787">
    <property type="term" value="F:hydrolase activity"/>
    <property type="evidence" value="ECO:0007669"/>
    <property type="project" value="UniProtKB-KW"/>
</dbReference>
<reference evidence="6" key="1">
    <citation type="submission" date="2019-09" db="EMBL/GenBank/DDBJ databases">
        <authorList>
            <person name="Teo W.F.A."/>
            <person name="Duangmal K."/>
        </authorList>
    </citation>
    <scope>NUCLEOTIDE SEQUENCE [LARGE SCALE GENOMIC DNA]</scope>
    <source>
        <strain evidence="6">K81G1</strain>
    </source>
</reference>
<dbReference type="Proteomes" id="UP000319769">
    <property type="component" value="Unassembled WGS sequence"/>
</dbReference>
<dbReference type="Pfam" id="PF00135">
    <property type="entry name" value="COesterase"/>
    <property type="match status" value="1"/>
</dbReference>
<evidence type="ECO:0000313" key="6">
    <source>
        <dbReference type="EMBL" id="KAA9149539.1"/>
    </source>
</evidence>
<dbReference type="OrthoDB" id="3199405at2"/>
<evidence type="ECO:0000256" key="3">
    <source>
        <dbReference type="RuleBase" id="RU361235"/>
    </source>
</evidence>
<dbReference type="EC" id="3.1.1.-" evidence="3"/>
<dbReference type="EMBL" id="VMNW02000139">
    <property type="protein sequence ID" value="KAA9149539.1"/>
    <property type="molecule type" value="Genomic_DNA"/>
</dbReference>
<keyword evidence="7" id="KW-1185">Reference proteome</keyword>
<dbReference type="Gene3D" id="3.40.50.1820">
    <property type="entry name" value="alpha/beta hydrolase"/>
    <property type="match status" value="1"/>
</dbReference>
<accession>A0A5N0UKT4</accession>
<comment type="similarity">
    <text evidence="1 3">Belongs to the type-B carboxylesterase/lipase family.</text>
</comment>
<evidence type="ECO:0000313" key="7">
    <source>
        <dbReference type="Proteomes" id="UP000319769"/>
    </source>
</evidence>
<name>A0A5N0UKT4_9PSEU</name>
<feature type="domain" description="Carboxylesterase type B" evidence="5">
    <location>
        <begin position="40"/>
        <end position="487"/>
    </location>
</feature>
<evidence type="ECO:0000256" key="4">
    <source>
        <dbReference type="SAM" id="MobiDB-lite"/>
    </source>
</evidence>
<evidence type="ECO:0000256" key="1">
    <source>
        <dbReference type="ARBA" id="ARBA00005964"/>
    </source>
</evidence>
<sequence>MGTASRSTPSPRRASSQPCFRCCSRGTPSPDRHREGKRTMVVHTPHGRVQGLEHRGYREFLGIPYAAAPYPRHAFDPPRPLAPWSGVFEATAPGATAAHPPVARELFPDPVIEGPNPLNLNVYAPSNADGHSPVLVWLHGGGFFSGGNASPWYTGESFARNGIVVVVPNYRLAAEGFMLLDDGIANRALLDIILALEWVRDDIEAFGGDPGNVTVAGQSAGATATLALSGCPGARGLFHRLAAMSAGTPLLSSLDRTRMLSEEFAARLGTRRTVAALTGTSVHKRLELETAWLPKEVQAPPADVDDRARGVRRNSLRWQPTLDGTVVTASPSDALTAGSLDALLIGTTVEEWNFMLGQTAPAPSLDACLQGFANLGLTGQDLTDYLRAMATDNPGHALAQALTDRTFRMPARELADGAAKAGIPTYTYQFAWPAPVFGAAHCADLPFVFDHLDAPGVAGLLGPGAPAQLATALHGALVRFVREGSPGWSPYDTEARAVRVFDVEVREVVDAVGLLPDRLRAACGSNGRARGALCDTPPPPRSLSVRGSGGSSRRERVP</sequence>
<organism evidence="6 7">
    <name type="scientific">Amycolatopsis acidicola</name>
    <dbReference type="NCBI Taxonomy" id="2596893"/>
    <lineage>
        <taxon>Bacteria</taxon>
        <taxon>Bacillati</taxon>
        <taxon>Actinomycetota</taxon>
        <taxon>Actinomycetes</taxon>
        <taxon>Pseudonocardiales</taxon>
        <taxon>Pseudonocardiaceae</taxon>
        <taxon>Amycolatopsis</taxon>
    </lineage>
</organism>
<evidence type="ECO:0000256" key="2">
    <source>
        <dbReference type="ARBA" id="ARBA00022801"/>
    </source>
</evidence>
<comment type="caution">
    <text evidence="6">The sequence shown here is derived from an EMBL/GenBank/DDBJ whole genome shotgun (WGS) entry which is preliminary data.</text>
</comment>
<evidence type="ECO:0000259" key="5">
    <source>
        <dbReference type="Pfam" id="PF00135"/>
    </source>
</evidence>
<dbReference type="InterPro" id="IPR002018">
    <property type="entry name" value="CarbesteraseB"/>
</dbReference>
<dbReference type="AlphaFoldDB" id="A0A5N0UKT4"/>
<dbReference type="InterPro" id="IPR019826">
    <property type="entry name" value="Carboxylesterase_B_AS"/>
</dbReference>
<gene>
    <name evidence="6" type="ORF">FPZ12_043140</name>
</gene>
<feature type="region of interest" description="Disordered" evidence="4">
    <location>
        <begin position="1"/>
        <end position="38"/>
    </location>
</feature>
<dbReference type="PANTHER" id="PTHR11559">
    <property type="entry name" value="CARBOXYLESTERASE"/>
    <property type="match status" value="1"/>
</dbReference>
<dbReference type="InterPro" id="IPR050309">
    <property type="entry name" value="Type-B_Carboxylest/Lipase"/>
</dbReference>
<proteinExistence type="inferred from homology"/>
<dbReference type="InterPro" id="IPR029058">
    <property type="entry name" value="AB_hydrolase_fold"/>
</dbReference>
<dbReference type="SUPFAM" id="SSF53474">
    <property type="entry name" value="alpha/beta-Hydrolases"/>
    <property type="match status" value="1"/>
</dbReference>
<feature type="region of interest" description="Disordered" evidence="4">
    <location>
        <begin position="528"/>
        <end position="558"/>
    </location>
</feature>